<keyword evidence="8" id="KW-1185">Reference proteome</keyword>
<feature type="transmembrane region" description="Helical" evidence="6">
    <location>
        <begin position="233"/>
        <end position="266"/>
    </location>
</feature>
<dbReference type="InterPro" id="IPR004813">
    <property type="entry name" value="OPT"/>
</dbReference>
<dbReference type="KEGG" id="thyd:TTHT_0646"/>
<sequence>MEVKNPKGLPENAYRPLKEGEKYIPFIPAEKIIPEVTPRSIIWGMIMAFLFTFACAYSGLKAGQVFEAAIPIAILAVGLGKMYKRENTILENVIIQSIGAGSGVVVAGAIFTLPALFMLNLNPGFLTIFFAAFLGGVLGILFLIPLRRYFVADQHGILPFPEATATTEILATGESAGDQSKTLIYSMLVGGIIDFLGESMRFWGTHFNWTMLGTPFKTFTEKTKMLFKMETTAFFIGLGYIVGLRYAFVIVAGSFLAWFVFVPFFGYSQSLVHATAMTPNAIFAQYVRPIGIGAIAIAGLMGIIKNFNVIISSFSIGFKQIFGHHEEHEEIRTDKDLSMKTIITLLGVSLIATFIFYYILTKSFGFGLLTLIITFVITFLFTTVAARAIAIVGSNPVSGMTLVTLIIGSVLLVKAGLHGDKGMAVALVMGSVVCTALSVAGGFITDLKIGYWLGATPYNQERFKFLGILIAAATVGAAIYLINATLGFTLPNGQPNPAMPAPQANVMKSIILTLMDPKANIPWILYGVGGIVALLMDILGVPALAFALGMYLPQELNTPLLVGGFIAWLLGRSSEDQEIAKKRVQKGTLIASGLLAGSALFGVLGAALRAWTIWPAMTVNGEKLNLLDTLWHIFGVAGKEGHHPYLVSANEGTATLIGLIIMIVITIGVYYFATKEHKEKML</sequence>
<evidence type="ECO:0000256" key="4">
    <source>
        <dbReference type="ARBA" id="ARBA00022989"/>
    </source>
</evidence>
<reference evidence="7 8" key="1">
    <citation type="journal article" date="2012" name="Extremophiles">
        <title>Thermotomaculum hydrothermale gen. nov., sp. nov., a novel heterotrophic thermophile within the phylum Acidobacteria from a deep-sea hydrothermal vent chimney in the Southern Okinawa Trough.</title>
        <authorList>
            <person name="Izumi H."/>
            <person name="Nunoura T."/>
            <person name="Miyazaki M."/>
            <person name="Mino S."/>
            <person name="Toki T."/>
            <person name="Takai K."/>
            <person name="Sako Y."/>
            <person name="Sawabe T."/>
            <person name="Nakagawa S."/>
        </authorList>
    </citation>
    <scope>NUCLEOTIDE SEQUENCE [LARGE SCALE GENOMIC DNA]</scope>
    <source>
        <strain evidence="7 8">AC55</strain>
    </source>
</reference>
<feature type="transmembrane region" description="Helical" evidence="6">
    <location>
        <begin position="589"/>
        <end position="614"/>
    </location>
</feature>
<feature type="transmembrane region" description="Helical" evidence="6">
    <location>
        <begin position="523"/>
        <end position="548"/>
    </location>
</feature>
<feature type="transmembrane region" description="Helical" evidence="6">
    <location>
        <begin position="125"/>
        <end position="144"/>
    </location>
</feature>
<feature type="transmembrane region" description="Helical" evidence="6">
    <location>
        <begin position="397"/>
        <end position="417"/>
    </location>
</feature>
<keyword evidence="4 6" id="KW-1133">Transmembrane helix</keyword>
<evidence type="ECO:0008006" key="9">
    <source>
        <dbReference type="Google" id="ProtNLM"/>
    </source>
</evidence>
<dbReference type="Pfam" id="PF03169">
    <property type="entry name" value="OPT"/>
    <property type="match status" value="1"/>
</dbReference>
<comment type="subcellular location">
    <subcellularLocation>
        <location evidence="1">Membrane</location>
        <topology evidence="1">Multi-pass membrane protein</topology>
    </subcellularLocation>
</comment>
<evidence type="ECO:0000256" key="2">
    <source>
        <dbReference type="ARBA" id="ARBA00022448"/>
    </source>
</evidence>
<dbReference type="PANTHER" id="PTHR31645">
    <property type="entry name" value="OLIGOPEPTIDE TRANSPORTER YGL114W-RELATED"/>
    <property type="match status" value="1"/>
</dbReference>
<dbReference type="AlphaFoldDB" id="A0A7R6SYY9"/>
<evidence type="ECO:0000256" key="1">
    <source>
        <dbReference type="ARBA" id="ARBA00004141"/>
    </source>
</evidence>
<feature type="transmembrane region" description="Helical" evidence="6">
    <location>
        <begin position="286"/>
        <end position="304"/>
    </location>
</feature>
<feature type="transmembrane region" description="Helical" evidence="6">
    <location>
        <begin position="95"/>
        <end position="119"/>
    </location>
</feature>
<organism evidence="7 8">
    <name type="scientific">Thermotomaculum hydrothermale</name>
    <dbReference type="NCBI Taxonomy" id="981385"/>
    <lineage>
        <taxon>Bacteria</taxon>
        <taxon>Pseudomonadati</taxon>
        <taxon>Acidobacteriota</taxon>
        <taxon>Holophagae</taxon>
        <taxon>Thermotomaculales</taxon>
        <taxon>Thermotomaculaceae</taxon>
        <taxon>Thermotomaculum</taxon>
    </lineage>
</organism>
<dbReference type="InterPro" id="IPR004814">
    <property type="entry name" value="Oligopep_transpt"/>
</dbReference>
<keyword evidence="5 6" id="KW-0472">Membrane</keyword>
<dbReference type="GO" id="GO:0016020">
    <property type="term" value="C:membrane"/>
    <property type="evidence" value="ECO:0007669"/>
    <property type="project" value="UniProtKB-SubCell"/>
</dbReference>
<dbReference type="NCBIfam" id="TIGR00733">
    <property type="entry name" value="OPT family oligopeptide transporter"/>
    <property type="match status" value="1"/>
</dbReference>
<protein>
    <recommendedName>
        <fullName evidence="9">Oligopeptide transporter, OPT family</fullName>
    </recommendedName>
</protein>
<dbReference type="PANTHER" id="PTHR31645:SF0">
    <property type="entry name" value="OLIGOPEPTIDE TRANSPORTER YGL114W-RELATED"/>
    <property type="match status" value="1"/>
</dbReference>
<name>A0A7R6SYY9_9BACT</name>
<proteinExistence type="predicted"/>
<evidence type="ECO:0000256" key="6">
    <source>
        <dbReference type="SAM" id="Phobius"/>
    </source>
</evidence>
<dbReference type="RefSeq" id="WP_201328565.1">
    <property type="nucleotide sequence ID" value="NZ_AP017470.1"/>
</dbReference>
<dbReference type="Proteomes" id="UP000595564">
    <property type="component" value="Chromosome"/>
</dbReference>
<feature type="transmembrane region" description="Helical" evidence="6">
    <location>
        <begin position="654"/>
        <end position="673"/>
    </location>
</feature>
<evidence type="ECO:0000256" key="5">
    <source>
        <dbReference type="ARBA" id="ARBA00023136"/>
    </source>
</evidence>
<feature type="transmembrane region" description="Helical" evidence="6">
    <location>
        <begin position="366"/>
        <end position="390"/>
    </location>
</feature>
<keyword evidence="3 6" id="KW-0812">Transmembrane</keyword>
<feature type="transmembrane region" description="Helical" evidence="6">
    <location>
        <begin position="423"/>
        <end position="444"/>
    </location>
</feature>
<feature type="transmembrane region" description="Helical" evidence="6">
    <location>
        <begin position="465"/>
        <end position="490"/>
    </location>
</feature>
<accession>A0A7R6SYY9</accession>
<evidence type="ECO:0000313" key="8">
    <source>
        <dbReference type="Proteomes" id="UP000595564"/>
    </source>
</evidence>
<feature type="transmembrane region" description="Helical" evidence="6">
    <location>
        <begin position="342"/>
        <end position="360"/>
    </location>
</feature>
<dbReference type="NCBIfam" id="TIGR00728">
    <property type="entry name" value="OPT_sfam"/>
    <property type="match status" value="1"/>
</dbReference>
<dbReference type="InterPro" id="IPR045035">
    <property type="entry name" value="YSL-like"/>
</dbReference>
<evidence type="ECO:0000313" key="7">
    <source>
        <dbReference type="EMBL" id="BBB32222.1"/>
    </source>
</evidence>
<dbReference type="GO" id="GO:0035673">
    <property type="term" value="F:oligopeptide transmembrane transporter activity"/>
    <property type="evidence" value="ECO:0007669"/>
    <property type="project" value="InterPro"/>
</dbReference>
<evidence type="ECO:0000256" key="3">
    <source>
        <dbReference type="ARBA" id="ARBA00022692"/>
    </source>
</evidence>
<gene>
    <name evidence="7" type="ORF">TTHT_0646</name>
</gene>
<keyword evidence="2" id="KW-0813">Transport</keyword>
<feature type="transmembrane region" description="Helical" evidence="6">
    <location>
        <begin position="41"/>
        <end position="59"/>
    </location>
</feature>
<dbReference type="EMBL" id="AP017470">
    <property type="protein sequence ID" value="BBB32222.1"/>
    <property type="molecule type" value="Genomic_DNA"/>
</dbReference>